<sequence length="551" mass="63206">MPEYTNCWQTYIESGFNLYPGGGTEPIKQSLAPTSDFITGWQILPQFLFKHFLTPKQWADFVIKHSTIKVLGYKTTLFNMIPMATQLNFQNTQAFTAFNNCIYGWVYQDNALEASYHNWWDASWKMNLAWKEGATYFTSEGKTPTRFKLPKYNWRPPQTEESNPNSQSNTCEADAGMVVGTKYPGQSVWPYKLEKNSEFLNWPSGIFWDPLNNAGDLLEIRPGKNAVTVSWTNPDPKEYNLDALRAMDGFACTGPYQGYNRPTYFRQNKGSDPRLLSSERQYSLSDRMWEVNDYTIPTWENQPIIAGGWQWIELKNQIIQQFDSRFADFWFTGTEKETQTGGLPQTFIKLVPLLDDQNTLINLVAQVSVRQTLILEGKPRHQPAIYGPTYGPFNWKTLYSANYSDVRFPLSTVVEQRKGIRRSWQNMRNTVLEGSLNATQINEWPQAHARHNPYVWTDQAGTGTWQTEDFGTTGKNTTSSNRFAGYNTAGNGSGIQNTYRMTPDITIQINNDTSERQFIPHNKGIRKKLKALFKAGSKEELQTDEELGMSE</sequence>
<proteinExistence type="predicted"/>
<name>A0A481W6J5_9VIRU</name>
<dbReference type="EMBL" id="MK513533">
    <property type="protein sequence ID" value="QBJ04595.1"/>
    <property type="molecule type" value="Genomic_DNA"/>
</dbReference>
<keyword evidence="2" id="KW-1185">Reference proteome</keyword>
<dbReference type="Proteomes" id="UP000679621">
    <property type="component" value="Segment"/>
</dbReference>
<evidence type="ECO:0000313" key="1">
    <source>
        <dbReference type="EMBL" id="QBJ04595.1"/>
    </source>
</evidence>
<evidence type="ECO:0000313" key="2">
    <source>
        <dbReference type="Proteomes" id="UP000679621"/>
    </source>
</evidence>
<dbReference type="GeneID" id="80536336"/>
<accession>A0A481W6J5</accession>
<dbReference type="KEGG" id="vg:80536336"/>
<protein>
    <submittedName>
        <fullName evidence="1">VP1/VP2</fullName>
    </submittedName>
</protein>
<reference evidence="1 2" key="1">
    <citation type="submission" date="2019-02" db="EMBL/GenBank/DDBJ databases">
        <title>Fecal viral diversity of captive and wild Tasmanian devils characterized using virion-enriched metagenomics and meta-transcriptomics.</title>
        <authorList>
            <person name="Chong R."/>
            <person name="Shi M."/>
            <person name="Grueber C."/>
            <person name="Holmes E.C."/>
            <person name="Hogg C.J."/>
            <person name="Belov K."/>
            <person name="Barrs V.R."/>
        </authorList>
    </citation>
    <scope>NUCLEOTIDE SEQUENCE [LARGE SCALE GENOMIC DNA]</scope>
    <source>
        <strain evidence="2">Tasmania/Sarcophilus_harrisii/2017/frag_4482_SRR8048117</strain>
    </source>
</reference>
<dbReference type="RefSeq" id="YP_010798224.1">
    <property type="nucleotide sequence ID" value="NC_076370.1"/>
</dbReference>
<organism evidence="1 2">
    <name type="scientific">Tasmanian devil-associated chapparvovirus 6</name>
    <dbReference type="NCBI Taxonomy" id="2529487"/>
    <lineage>
        <taxon>Viruses</taxon>
        <taxon>Monodnaviria</taxon>
        <taxon>Shotokuvirae</taxon>
        <taxon>Cossaviricota</taxon>
        <taxon>Quintoviricetes</taxon>
        <taxon>Piccovirales</taxon>
        <taxon>Parvoviridae</taxon>
        <taxon>Hamaparvovirinae</taxon>
        <taxon>Chaphamaparvovirus</taxon>
        <taxon>Chaphamaparvovirus dasyurid3</taxon>
    </lineage>
</organism>